<dbReference type="InterPro" id="IPR051147">
    <property type="entry name" value="CFAP_domain-containing"/>
</dbReference>
<evidence type="ECO:0000313" key="4">
    <source>
        <dbReference type="EMBL" id="CAD5114913.1"/>
    </source>
</evidence>
<dbReference type="PANTHER" id="PTHR21683:SF18">
    <property type="entry name" value="COILED-COIL DOMAIN-CONTAINING PROTEIN 42 HOMOLOG"/>
    <property type="match status" value="1"/>
</dbReference>
<comment type="caution">
    <text evidence="4">The sequence shown here is derived from an EMBL/GenBank/DDBJ whole genome shotgun (WGS) entry which is preliminary data.</text>
</comment>
<evidence type="ECO:0000256" key="2">
    <source>
        <dbReference type="SAM" id="Coils"/>
    </source>
</evidence>
<dbReference type="AlphaFoldDB" id="A0A7I8VHK6"/>
<evidence type="ECO:0000313" key="5">
    <source>
        <dbReference type="Proteomes" id="UP000549394"/>
    </source>
</evidence>
<dbReference type="Proteomes" id="UP000549394">
    <property type="component" value="Unassembled WGS sequence"/>
</dbReference>
<dbReference type="PANTHER" id="PTHR21683">
    <property type="entry name" value="COILED-COIL DOMAIN-CONTAINING PROTEIN 42 LIKE-2-LIKE-RELATED"/>
    <property type="match status" value="1"/>
</dbReference>
<dbReference type="OrthoDB" id="2134857at2759"/>
<evidence type="ECO:0000256" key="1">
    <source>
        <dbReference type="ARBA" id="ARBA00023054"/>
    </source>
</evidence>
<dbReference type="EMBL" id="CAJFCJ010000005">
    <property type="protein sequence ID" value="CAD5114913.1"/>
    <property type="molecule type" value="Genomic_DNA"/>
</dbReference>
<proteinExistence type="predicted"/>
<feature type="domain" description="DUF4200" evidence="3">
    <location>
        <begin position="62"/>
        <end position="179"/>
    </location>
</feature>
<evidence type="ECO:0000259" key="3">
    <source>
        <dbReference type="Pfam" id="PF13863"/>
    </source>
</evidence>
<dbReference type="GO" id="GO:0005856">
    <property type="term" value="C:cytoskeleton"/>
    <property type="evidence" value="ECO:0007669"/>
    <property type="project" value="UniProtKB-ARBA"/>
</dbReference>
<sequence>MSVRMGEDCRYSLDLEEQKKNIFVTQLNEREEDDDVNAFPIVKDSAGKLLETGVNTLQKTLLLKKEVEVDKVEAQLDAKRNEFRKRMESCAERQLELQKKQQKMKDRVSKFDKFIKENEAKRRRAVLKYQQEVKMFEQKKRELEILVEQLEDLRTKQCKLRDRLAKYKKFEEYLTKVIDILPADYLEVQDSAIGALMMRHKTLQATNSGLVDSVVVMTDEVEDFKASMNQAKIDNAKQKVEINGKLSLLQNEMEEKIAHNKHKEYTFSVKKKDMRDQNIELGAIFTAIDNMAEKCWRRTDPNLQTLDFRGKLSIVHKYVTDIADVTRLANAAALASAKRRMQKS</sequence>
<organism evidence="4 5">
    <name type="scientific">Dimorphilus gyrociliatus</name>
    <dbReference type="NCBI Taxonomy" id="2664684"/>
    <lineage>
        <taxon>Eukaryota</taxon>
        <taxon>Metazoa</taxon>
        <taxon>Spiralia</taxon>
        <taxon>Lophotrochozoa</taxon>
        <taxon>Annelida</taxon>
        <taxon>Polychaeta</taxon>
        <taxon>Polychaeta incertae sedis</taxon>
        <taxon>Dinophilidae</taxon>
        <taxon>Dimorphilus</taxon>
    </lineage>
</organism>
<reference evidence="4 5" key="1">
    <citation type="submission" date="2020-08" db="EMBL/GenBank/DDBJ databases">
        <authorList>
            <person name="Hejnol A."/>
        </authorList>
    </citation>
    <scope>NUCLEOTIDE SEQUENCE [LARGE SCALE GENOMIC DNA]</scope>
</reference>
<keyword evidence="5" id="KW-1185">Reference proteome</keyword>
<feature type="coiled-coil region" evidence="2">
    <location>
        <begin position="126"/>
        <end position="156"/>
    </location>
</feature>
<gene>
    <name evidence="4" type="ORF">DGYR_LOCUS3713</name>
</gene>
<protein>
    <submittedName>
        <fullName evidence="4">DgyrCDS3947</fullName>
    </submittedName>
</protein>
<accession>A0A7I8VHK6</accession>
<keyword evidence="1 2" id="KW-0175">Coiled coil</keyword>
<dbReference type="Pfam" id="PF13863">
    <property type="entry name" value="DUF4200"/>
    <property type="match status" value="1"/>
</dbReference>
<name>A0A7I8VHK6_9ANNE</name>
<dbReference type="InterPro" id="IPR025252">
    <property type="entry name" value="DUF4200"/>
</dbReference>